<name>A0A364Y3R3_9BACT</name>
<evidence type="ECO:0000313" key="2">
    <source>
        <dbReference type="EMBL" id="RAW01352.1"/>
    </source>
</evidence>
<dbReference type="AlphaFoldDB" id="A0A364Y3R3"/>
<dbReference type="GO" id="GO:0016740">
    <property type="term" value="F:transferase activity"/>
    <property type="evidence" value="ECO:0007669"/>
    <property type="project" value="UniProtKB-KW"/>
</dbReference>
<proteinExistence type="predicted"/>
<gene>
    <name evidence="2" type="ORF">DQQ10_10635</name>
</gene>
<dbReference type="RefSeq" id="WP_112746838.1">
    <property type="nucleotide sequence ID" value="NZ_QMFY01000004.1"/>
</dbReference>
<evidence type="ECO:0000259" key="1">
    <source>
        <dbReference type="Pfam" id="PF04230"/>
    </source>
</evidence>
<sequence length="295" mass="33472">MRLRYFESKNFGDALNPHLFNKLLPGFFDDDPAIDFLGIGSILGFDMAKSATRKIVFSSGFAYGTKPTVDTSFDFICVRGPHTAKALGLDEKLAVADGAILVREIFRENPGKKYGVSYMPHWESELKFDWSTLCAQAGIHYISPMDDHRDVIKRIQQSEVIICEAMHAAIIADALRTPWIPVKAYNGINDFKWHDWTDSLSMRYEPIRIPSLFDATQFMLKVCNEKISTRIPNDLYKMGLKGYGLIQNVSRIPQVRKQLIEIGQGKSYLSNDTVIGSKHQQLLDLLDVVKRKYGD</sequence>
<comment type="caution">
    <text evidence="2">The sequence shown here is derived from an EMBL/GenBank/DDBJ whole genome shotgun (WGS) entry which is preliminary data.</text>
</comment>
<protein>
    <submittedName>
        <fullName evidence="2">Polysaccharide pyruvyl transferase family protein</fullName>
    </submittedName>
</protein>
<evidence type="ECO:0000313" key="3">
    <source>
        <dbReference type="Proteomes" id="UP000251889"/>
    </source>
</evidence>
<dbReference type="Pfam" id="PF04230">
    <property type="entry name" value="PS_pyruv_trans"/>
    <property type="match status" value="1"/>
</dbReference>
<dbReference type="Proteomes" id="UP000251889">
    <property type="component" value="Unassembled WGS sequence"/>
</dbReference>
<accession>A0A364Y3R3</accession>
<organism evidence="2 3">
    <name type="scientific">Pseudochryseolinea flava</name>
    <dbReference type="NCBI Taxonomy" id="2059302"/>
    <lineage>
        <taxon>Bacteria</taxon>
        <taxon>Pseudomonadati</taxon>
        <taxon>Bacteroidota</taxon>
        <taxon>Cytophagia</taxon>
        <taxon>Cytophagales</taxon>
        <taxon>Fulvivirgaceae</taxon>
        <taxon>Pseudochryseolinea</taxon>
    </lineage>
</organism>
<dbReference type="EMBL" id="QMFY01000004">
    <property type="protein sequence ID" value="RAW01352.1"/>
    <property type="molecule type" value="Genomic_DNA"/>
</dbReference>
<keyword evidence="2" id="KW-0808">Transferase</keyword>
<dbReference type="InterPro" id="IPR007345">
    <property type="entry name" value="Polysacch_pyruvyl_Trfase"/>
</dbReference>
<keyword evidence="3" id="KW-1185">Reference proteome</keyword>
<dbReference type="OrthoDB" id="9803627at2"/>
<feature type="domain" description="Polysaccharide pyruvyl transferase" evidence="1">
    <location>
        <begin position="42"/>
        <end position="182"/>
    </location>
</feature>
<reference evidence="2 3" key="1">
    <citation type="submission" date="2018-06" db="EMBL/GenBank/DDBJ databases">
        <title>Chryseolinea flavus sp. nov., a member of the phylum Bacteroidetes isolated from soil.</title>
        <authorList>
            <person name="Li Y."/>
            <person name="Wang J."/>
        </authorList>
    </citation>
    <scope>NUCLEOTIDE SEQUENCE [LARGE SCALE GENOMIC DNA]</scope>
    <source>
        <strain evidence="2 3">SDU1-6</strain>
    </source>
</reference>